<dbReference type="EMBL" id="JAUIQD010000006">
    <property type="protein sequence ID" value="KAK3346299.1"/>
    <property type="molecule type" value="Genomic_DNA"/>
</dbReference>
<evidence type="ECO:0000313" key="1">
    <source>
        <dbReference type="EMBL" id="KAK3346299.1"/>
    </source>
</evidence>
<reference evidence="1" key="1">
    <citation type="journal article" date="2023" name="Mol. Phylogenet. Evol.">
        <title>Genome-scale phylogeny and comparative genomics of the fungal order Sordariales.</title>
        <authorList>
            <person name="Hensen N."/>
            <person name="Bonometti L."/>
            <person name="Westerberg I."/>
            <person name="Brannstrom I.O."/>
            <person name="Guillou S."/>
            <person name="Cros-Aarteil S."/>
            <person name="Calhoun S."/>
            <person name="Haridas S."/>
            <person name="Kuo A."/>
            <person name="Mondo S."/>
            <person name="Pangilinan J."/>
            <person name="Riley R."/>
            <person name="LaButti K."/>
            <person name="Andreopoulos B."/>
            <person name="Lipzen A."/>
            <person name="Chen C."/>
            <person name="Yan M."/>
            <person name="Daum C."/>
            <person name="Ng V."/>
            <person name="Clum A."/>
            <person name="Steindorff A."/>
            <person name="Ohm R.A."/>
            <person name="Martin F."/>
            <person name="Silar P."/>
            <person name="Natvig D.O."/>
            <person name="Lalanne C."/>
            <person name="Gautier V."/>
            <person name="Ament-Velasquez S.L."/>
            <person name="Kruys A."/>
            <person name="Hutchinson M.I."/>
            <person name="Powell A.J."/>
            <person name="Barry K."/>
            <person name="Miller A.N."/>
            <person name="Grigoriev I.V."/>
            <person name="Debuchy R."/>
            <person name="Gladieux P."/>
            <person name="Hiltunen Thoren M."/>
            <person name="Johannesson H."/>
        </authorList>
    </citation>
    <scope>NUCLEOTIDE SEQUENCE</scope>
    <source>
        <strain evidence="1">CBS 955.72</strain>
    </source>
</reference>
<sequence length="96" mass="10886">MLLCSIATLPRTCRCGYVCPYYYYDTHTHAMPRSAGGLHVCWRSWGSLISSAQRLKNLAAWGGDQFHHDTHDNLALVDPRRRHTRTTLAHQCSAVC</sequence>
<dbReference type="AlphaFoldDB" id="A0AAJ0HB11"/>
<accession>A0AAJ0HB11</accession>
<comment type="caution">
    <text evidence="1">The sequence shown here is derived from an EMBL/GenBank/DDBJ whole genome shotgun (WGS) entry which is preliminary data.</text>
</comment>
<keyword evidence="2" id="KW-1185">Reference proteome</keyword>
<name>A0AAJ0HB11_9PEZI</name>
<dbReference type="Proteomes" id="UP001275084">
    <property type="component" value="Unassembled WGS sequence"/>
</dbReference>
<reference evidence="1" key="2">
    <citation type="submission" date="2023-06" db="EMBL/GenBank/DDBJ databases">
        <authorList>
            <consortium name="Lawrence Berkeley National Laboratory"/>
            <person name="Haridas S."/>
            <person name="Hensen N."/>
            <person name="Bonometti L."/>
            <person name="Westerberg I."/>
            <person name="Brannstrom I.O."/>
            <person name="Guillou S."/>
            <person name="Cros-Aarteil S."/>
            <person name="Calhoun S."/>
            <person name="Kuo A."/>
            <person name="Mondo S."/>
            <person name="Pangilinan J."/>
            <person name="Riley R."/>
            <person name="Labutti K."/>
            <person name="Andreopoulos B."/>
            <person name="Lipzen A."/>
            <person name="Chen C."/>
            <person name="Yanf M."/>
            <person name="Daum C."/>
            <person name="Ng V."/>
            <person name="Clum A."/>
            <person name="Steindorff A."/>
            <person name="Ohm R."/>
            <person name="Martin F."/>
            <person name="Silar P."/>
            <person name="Natvig D."/>
            <person name="Lalanne C."/>
            <person name="Gautier V."/>
            <person name="Ament-Velasquez S.L."/>
            <person name="Kruys A."/>
            <person name="Hutchinson M.I."/>
            <person name="Powell A.J."/>
            <person name="Barry K."/>
            <person name="Miller A.N."/>
            <person name="Grigoriev I.V."/>
            <person name="Debuchy R."/>
            <person name="Gladieux P."/>
            <person name="Thoren M.H."/>
            <person name="Johannesson H."/>
        </authorList>
    </citation>
    <scope>NUCLEOTIDE SEQUENCE</scope>
    <source>
        <strain evidence="1">CBS 955.72</strain>
    </source>
</reference>
<evidence type="ECO:0000313" key="2">
    <source>
        <dbReference type="Proteomes" id="UP001275084"/>
    </source>
</evidence>
<gene>
    <name evidence="1" type="ORF">B0T25DRAFT_551666</name>
</gene>
<protein>
    <submittedName>
        <fullName evidence="1">Uncharacterized protein</fullName>
    </submittedName>
</protein>
<proteinExistence type="predicted"/>
<organism evidence="1 2">
    <name type="scientific">Lasiosphaeria hispida</name>
    <dbReference type="NCBI Taxonomy" id="260671"/>
    <lineage>
        <taxon>Eukaryota</taxon>
        <taxon>Fungi</taxon>
        <taxon>Dikarya</taxon>
        <taxon>Ascomycota</taxon>
        <taxon>Pezizomycotina</taxon>
        <taxon>Sordariomycetes</taxon>
        <taxon>Sordariomycetidae</taxon>
        <taxon>Sordariales</taxon>
        <taxon>Lasiosphaeriaceae</taxon>
        <taxon>Lasiosphaeria</taxon>
    </lineage>
</organism>